<gene>
    <name evidence="2" type="ORF">C8J55DRAFT_548013</name>
</gene>
<organism evidence="2 3">
    <name type="scientific">Lentinula lateritia</name>
    <dbReference type="NCBI Taxonomy" id="40482"/>
    <lineage>
        <taxon>Eukaryota</taxon>
        <taxon>Fungi</taxon>
        <taxon>Dikarya</taxon>
        <taxon>Basidiomycota</taxon>
        <taxon>Agaricomycotina</taxon>
        <taxon>Agaricomycetes</taxon>
        <taxon>Agaricomycetidae</taxon>
        <taxon>Agaricales</taxon>
        <taxon>Marasmiineae</taxon>
        <taxon>Omphalotaceae</taxon>
        <taxon>Lentinula</taxon>
    </lineage>
</organism>
<dbReference type="EMBL" id="JANVFS010000009">
    <property type="protein sequence ID" value="KAJ4487210.1"/>
    <property type="molecule type" value="Genomic_DNA"/>
</dbReference>
<keyword evidence="1" id="KW-0472">Membrane</keyword>
<evidence type="ECO:0000313" key="3">
    <source>
        <dbReference type="Proteomes" id="UP001150238"/>
    </source>
</evidence>
<sequence>MDCSMEFCSALFPAHYISSTITAVDSTIHLESSSALSSIQKSSMVFQAGQPLKFTAVQPIFLLTITLGVVFYGLVYSVWRVLRWYSFRRHSGIPEIEELGKTRPSEQKLDGTAIICGGSIAGLLTARVCADFFKQVIIVEPEEWLTGEDGMRRFCSEQEHKRTRVMQYTSLHGSQALLYTGLRELFPDLDEQCRYSGLGVFPGDRKNNFAGTPIPAPVDSYGGNLPKTIYSGRAGLETLLRRLVLGRGSYPNITQIAGTVVGVLPHSEGDASHVSGVKIRRPDLTIEELDASLVVDCTGPTRAGIKWLSQSGYGTTNANADSSSKVALQNARISFDQKLQYSTLTCKVTPETLAKLPIPPDQTPETVTFTLLEDGVENGRRVIALIRGDGNEISLFAGHSSDESVKYESFDSMRSLAQELKTYQKRPIPGWLYEAIDILEEAQPEIQFSHVRIPPTAYIQYHRTVNLPSNFVALGDSVLSVDPIYGQGCTKALIGAAVLNKILSNSIKTPVTNNKHLPTNFSEEFFKEHFDKTDAFWQLTHLLDYGIPCTTPLPGENLEAGSLVRWYLRRVQILATKDTQAARVFWDGANGFGSAVDILHPWLVLKTLFDTAIGG</sequence>
<keyword evidence="1" id="KW-1133">Transmembrane helix</keyword>
<reference evidence="2" key="1">
    <citation type="submission" date="2022-08" db="EMBL/GenBank/DDBJ databases">
        <authorList>
            <consortium name="DOE Joint Genome Institute"/>
            <person name="Min B."/>
            <person name="Riley R."/>
            <person name="Sierra-Patev S."/>
            <person name="Naranjo-Ortiz M."/>
            <person name="Looney B."/>
            <person name="Konkel Z."/>
            <person name="Slot J.C."/>
            <person name="Sakamoto Y."/>
            <person name="Steenwyk J.L."/>
            <person name="Rokas A."/>
            <person name="Carro J."/>
            <person name="Camarero S."/>
            <person name="Ferreira P."/>
            <person name="Molpeceres G."/>
            <person name="Ruiz-Duenas F.J."/>
            <person name="Serrano A."/>
            <person name="Henrissat B."/>
            <person name="Drula E."/>
            <person name="Hughes K.W."/>
            <person name="Mata J.L."/>
            <person name="Ishikawa N.K."/>
            <person name="Vargas-Isla R."/>
            <person name="Ushijima S."/>
            <person name="Smith C.A."/>
            <person name="Ahrendt S."/>
            <person name="Andreopoulos W."/>
            <person name="He G."/>
            <person name="Labutti K."/>
            <person name="Lipzen A."/>
            <person name="Ng V."/>
            <person name="Sandor L."/>
            <person name="Barry K."/>
            <person name="Martinez A.T."/>
            <person name="Xiao Y."/>
            <person name="Gibbons J.G."/>
            <person name="Terashima K."/>
            <person name="Hibbett D.S."/>
            <person name="Grigoriev I.V."/>
        </authorList>
    </citation>
    <scope>NUCLEOTIDE SEQUENCE</scope>
    <source>
        <strain evidence="2">Sp2 HRB7682 ss15</strain>
    </source>
</reference>
<dbReference type="AlphaFoldDB" id="A0A9W9ARC2"/>
<keyword evidence="1" id="KW-0812">Transmembrane</keyword>
<dbReference type="SUPFAM" id="SSF51905">
    <property type="entry name" value="FAD/NAD(P)-binding domain"/>
    <property type="match status" value="1"/>
</dbReference>
<name>A0A9W9ARC2_9AGAR</name>
<evidence type="ECO:0008006" key="4">
    <source>
        <dbReference type="Google" id="ProtNLM"/>
    </source>
</evidence>
<accession>A0A9W9ARC2</accession>
<dbReference type="Gene3D" id="3.50.50.60">
    <property type="entry name" value="FAD/NAD(P)-binding domain"/>
    <property type="match status" value="1"/>
</dbReference>
<evidence type="ECO:0000313" key="2">
    <source>
        <dbReference type="EMBL" id="KAJ4487210.1"/>
    </source>
</evidence>
<dbReference type="InterPro" id="IPR036188">
    <property type="entry name" value="FAD/NAD-bd_sf"/>
</dbReference>
<dbReference type="Proteomes" id="UP001150238">
    <property type="component" value="Unassembled WGS sequence"/>
</dbReference>
<protein>
    <recommendedName>
        <fullName evidence="4">FAD/NAD(P)-binding domain-containing protein</fullName>
    </recommendedName>
</protein>
<feature type="transmembrane region" description="Helical" evidence="1">
    <location>
        <begin position="60"/>
        <end position="79"/>
    </location>
</feature>
<evidence type="ECO:0000256" key="1">
    <source>
        <dbReference type="SAM" id="Phobius"/>
    </source>
</evidence>
<proteinExistence type="predicted"/>
<comment type="caution">
    <text evidence="2">The sequence shown here is derived from an EMBL/GenBank/DDBJ whole genome shotgun (WGS) entry which is preliminary data.</text>
</comment>
<reference evidence="2" key="2">
    <citation type="journal article" date="2023" name="Proc. Natl. Acad. Sci. U.S.A.">
        <title>A global phylogenomic analysis of the shiitake genus Lentinula.</title>
        <authorList>
            <person name="Sierra-Patev S."/>
            <person name="Min B."/>
            <person name="Naranjo-Ortiz M."/>
            <person name="Looney B."/>
            <person name="Konkel Z."/>
            <person name="Slot J.C."/>
            <person name="Sakamoto Y."/>
            <person name="Steenwyk J.L."/>
            <person name="Rokas A."/>
            <person name="Carro J."/>
            <person name="Camarero S."/>
            <person name="Ferreira P."/>
            <person name="Molpeceres G."/>
            <person name="Ruiz-Duenas F.J."/>
            <person name="Serrano A."/>
            <person name="Henrissat B."/>
            <person name="Drula E."/>
            <person name="Hughes K.W."/>
            <person name="Mata J.L."/>
            <person name="Ishikawa N.K."/>
            <person name="Vargas-Isla R."/>
            <person name="Ushijima S."/>
            <person name="Smith C.A."/>
            <person name="Donoghue J."/>
            <person name="Ahrendt S."/>
            <person name="Andreopoulos W."/>
            <person name="He G."/>
            <person name="LaButti K."/>
            <person name="Lipzen A."/>
            <person name="Ng V."/>
            <person name="Riley R."/>
            <person name="Sandor L."/>
            <person name="Barry K."/>
            <person name="Martinez A.T."/>
            <person name="Xiao Y."/>
            <person name="Gibbons J.G."/>
            <person name="Terashima K."/>
            <person name="Grigoriev I.V."/>
            <person name="Hibbett D."/>
        </authorList>
    </citation>
    <scope>NUCLEOTIDE SEQUENCE</scope>
    <source>
        <strain evidence="2">Sp2 HRB7682 ss15</strain>
    </source>
</reference>